<evidence type="ECO:0000256" key="1">
    <source>
        <dbReference type="SAM" id="Phobius"/>
    </source>
</evidence>
<evidence type="ECO:0000313" key="3">
    <source>
        <dbReference type="Proteomes" id="UP000439022"/>
    </source>
</evidence>
<comment type="caution">
    <text evidence="2">The sequence shown here is derived from an EMBL/GenBank/DDBJ whole genome shotgun (WGS) entry which is preliminary data.</text>
</comment>
<dbReference type="AlphaFoldDB" id="A0A6A8GE89"/>
<dbReference type="InterPro" id="IPR055896">
    <property type="entry name" value="DUF7473"/>
</dbReference>
<dbReference type="Pfam" id="PF24285">
    <property type="entry name" value="DUF7473"/>
    <property type="match status" value="1"/>
</dbReference>
<keyword evidence="3" id="KW-1185">Reference proteome</keyword>
<feature type="transmembrane region" description="Helical" evidence="1">
    <location>
        <begin position="12"/>
        <end position="37"/>
    </location>
</feature>
<feature type="transmembrane region" description="Helical" evidence="1">
    <location>
        <begin position="57"/>
        <end position="85"/>
    </location>
</feature>
<accession>A0A6A8GE89</accession>
<protein>
    <submittedName>
        <fullName evidence="2">Uncharacterized protein</fullName>
    </submittedName>
</protein>
<name>A0A6A8GE89_9EURY</name>
<dbReference type="RefSeq" id="WP_151161840.1">
    <property type="nucleotide sequence ID" value="NZ_WKJO01000001.1"/>
</dbReference>
<feature type="transmembrane region" description="Helical" evidence="1">
    <location>
        <begin position="97"/>
        <end position="121"/>
    </location>
</feature>
<keyword evidence="1" id="KW-0472">Membrane</keyword>
<reference evidence="2 3" key="1">
    <citation type="submission" date="2019-11" db="EMBL/GenBank/DDBJ databases">
        <title>Whole genome sequence of Haloferax sp. MBLA0076.</title>
        <authorList>
            <person name="Seo M.-J."/>
            <person name="Cho E.-S."/>
        </authorList>
    </citation>
    <scope>NUCLEOTIDE SEQUENCE [LARGE SCALE GENOMIC DNA]</scope>
    <source>
        <strain evidence="2 3">MBLA0076</strain>
    </source>
</reference>
<organism evidence="2 3">
    <name type="scientific">Haloferax litoreum</name>
    <dbReference type="NCBI Taxonomy" id="2666140"/>
    <lineage>
        <taxon>Archaea</taxon>
        <taxon>Methanobacteriati</taxon>
        <taxon>Methanobacteriota</taxon>
        <taxon>Stenosarchaea group</taxon>
        <taxon>Halobacteria</taxon>
        <taxon>Halobacteriales</taxon>
        <taxon>Haloferacaceae</taxon>
        <taxon>Haloferax</taxon>
    </lineage>
</organism>
<gene>
    <name evidence="2" type="ORF">GJR96_04500</name>
</gene>
<dbReference type="Proteomes" id="UP000439022">
    <property type="component" value="Unassembled WGS sequence"/>
</dbReference>
<sequence>MDALILQTAASGAPVTAVAGTFALFALFLSLTAHIAVRNVLGDVELKKAFAVGPVPAAIAVVFTTFGWNSFVALALAIGLDFTLVKYLYGRSNRLSAYVVFIHFVVTVILGVILFGLLVILTSAPI</sequence>
<evidence type="ECO:0000313" key="2">
    <source>
        <dbReference type="EMBL" id="MRX21219.1"/>
    </source>
</evidence>
<keyword evidence="1" id="KW-0812">Transmembrane</keyword>
<dbReference type="EMBL" id="WKJO01000001">
    <property type="protein sequence ID" value="MRX21219.1"/>
    <property type="molecule type" value="Genomic_DNA"/>
</dbReference>
<proteinExistence type="predicted"/>
<keyword evidence="1" id="KW-1133">Transmembrane helix</keyword>